<organism evidence="10 11">
    <name type="scientific">Rotaria sordida</name>
    <dbReference type="NCBI Taxonomy" id="392033"/>
    <lineage>
        <taxon>Eukaryota</taxon>
        <taxon>Metazoa</taxon>
        <taxon>Spiralia</taxon>
        <taxon>Gnathifera</taxon>
        <taxon>Rotifera</taxon>
        <taxon>Eurotatoria</taxon>
        <taxon>Bdelloidea</taxon>
        <taxon>Philodinida</taxon>
        <taxon>Philodinidae</taxon>
        <taxon>Rotaria</taxon>
    </lineage>
</organism>
<dbReference type="GO" id="GO:0019901">
    <property type="term" value="F:protein kinase binding"/>
    <property type="evidence" value="ECO:0007669"/>
    <property type="project" value="TreeGrafter"/>
</dbReference>
<dbReference type="GO" id="GO:0098968">
    <property type="term" value="P:neurotransmitter receptor transport postsynaptic membrane to endosome"/>
    <property type="evidence" value="ECO:0007669"/>
    <property type="project" value="TreeGrafter"/>
</dbReference>
<dbReference type="GO" id="GO:0045197">
    <property type="term" value="P:establishment or maintenance of epithelial cell apical/basal polarity"/>
    <property type="evidence" value="ECO:0007669"/>
    <property type="project" value="TreeGrafter"/>
</dbReference>
<dbReference type="GO" id="GO:0045211">
    <property type="term" value="C:postsynaptic membrane"/>
    <property type="evidence" value="ECO:0007669"/>
    <property type="project" value="TreeGrafter"/>
</dbReference>
<dbReference type="InterPro" id="IPR050614">
    <property type="entry name" value="Synaptic_Scaffolding_LAP-MAGUK"/>
</dbReference>
<evidence type="ECO:0000313" key="10">
    <source>
        <dbReference type="EMBL" id="CAF4066250.1"/>
    </source>
</evidence>
<evidence type="ECO:0000313" key="9">
    <source>
        <dbReference type="EMBL" id="CAF3532381.1"/>
    </source>
</evidence>
<dbReference type="InterPro" id="IPR036034">
    <property type="entry name" value="PDZ_sf"/>
</dbReference>
<accession>A0A819S953</accession>
<dbReference type="EMBL" id="CAJNOL010000116">
    <property type="protein sequence ID" value="CAF0859039.1"/>
    <property type="molecule type" value="Genomic_DNA"/>
</dbReference>
<dbReference type="SUPFAM" id="SSF50156">
    <property type="entry name" value="PDZ domain-like"/>
    <property type="match status" value="2"/>
</dbReference>
<evidence type="ECO:0000313" key="11">
    <source>
        <dbReference type="Proteomes" id="UP000663836"/>
    </source>
</evidence>
<dbReference type="GO" id="GO:0098609">
    <property type="term" value="P:cell-cell adhesion"/>
    <property type="evidence" value="ECO:0007669"/>
    <property type="project" value="TreeGrafter"/>
</dbReference>
<evidence type="ECO:0000259" key="1">
    <source>
        <dbReference type="PROSITE" id="PS50106"/>
    </source>
</evidence>
<sequence>MITTTNPWHLFRQQLMQIEDIRNSSILFEKNEKSMRNIIHDHHWIEFDIDILMNTKIHNKICSLIRVNELNHSIIVTNILNNNKIFHPFDIILSFNDINFINMTKKIAQRIIKAHQGQIVKMRIRRLQPPILETIELNLRKHNFIKSRKLGFTINGGIDNNNNNHNNDPGLFVIDIKPKSPAANNGRLRIGDRLIEIRNTYITVNLQYIEFEVASKLIKRMRKESTSITLVVAHQT</sequence>
<dbReference type="Proteomes" id="UP000663836">
    <property type="component" value="Unassembled WGS sequence"/>
</dbReference>
<dbReference type="EMBL" id="CAJNOO010001833">
    <property type="protein sequence ID" value="CAF1204445.1"/>
    <property type="molecule type" value="Genomic_DNA"/>
</dbReference>
<dbReference type="Proteomes" id="UP000663882">
    <property type="component" value="Unassembled WGS sequence"/>
</dbReference>
<dbReference type="Proteomes" id="UP000663889">
    <property type="component" value="Unassembled WGS sequence"/>
</dbReference>
<dbReference type="GO" id="GO:0016323">
    <property type="term" value="C:basolateral plasma membrane"/>
    <property type="evidence" value="ECO:0007669"/>
    <property type="project" value="TreeGrafter"/>
</dbReference>
<proteinExistence type="predicted"/>
<name>A0A819S953_9BILA</name>
<protein>
    <recommendedName>
        <fullName evidence="1">PDZ domain-containing protein</fullName>
    </recommendedName>
</protein>
<evidence type="ECO:0000313" key="6">
    <source>
        <dbReference type="EMBL" id="CAF1196279.1"/>
    </source>
</evidence>
<dbReference type="EMBL" id="CAJOBD010006641">
    <property type="protein sequence ID" value="CAF4066250.1"/>
    <property type="molecule type" value="Genomic_DNA"/>
</dbReference>
<dbReference type="EMBL" id="CAJNOU010000474">
    <property type="protein sequence ID" value="CAF1008082.1"/>
    <property type="molecule type" value="Genomic_DNA"/>
</dbReference>
<dbReference type="EMBL" id="CAJNOT010001419">
    <property type="protein sequence ID" value="CAF1196279.1"/>
    <property type="molecule type" value="Genomic_DNA"/>
</dbReference>
<dbReference type="PROSITE" id="PS50106">
    <property type="entry name" value="PDZ"/>
    <property type="match status" value="1"/>
</dbReference>
<dbReference type="Proteomes" id="UP000663864">
    <property type="component" value="Unassembled WGS sequence"/>
</dbReference>
<dbReference type="SMART" id="SM00228">
    <property type="entry name" value="PDZ"/>
    <property type="match status" value="2"/>
</dbReference>
<keyword evidence="12" id="KW-1185">Reference proteome</keyword>
<evidence type="ECO:0000313" key="8">
    <source>
        <dbReference type="EMBL" id="CAF3517693.1"/>
    </source>
</evidence>
<dbReference type="AlphaFoldDB" id="A0A819S953"/>
<dbReference type="Proteomes" id="UP000663870">
    <property type="component" value="Unassembled WGS sequence"/>
</dbReference>
<dbReference type="PANTHER" id="PTHR23119:SF50">
    <property type="entry name" value="PDZ DOMAIN-CONTAINING PROTEIN"/>
    <property type="match status" value="1"/>
</dbReference>
<feature type="domain" description="PDZ" evidence="1">
    <location>
        <begin position="134"/>
        <end position="236"/>
    </location>
</feature>
<gene>
    <name evidence="9" type="ORF">FNK824_LOCUS42</name>
    <name evidence="10" type="ORF">JBS370_LOCUS29887</name>
    <name evidence="3" type="ORF">JXQ802_LOCUS7087</name>
    <name evidence="4" type="ORF">JXQ802_LOCUS7339</name>
    <name evidence="8" type="ORF">OTI717_LOCUS2627</name>
    <name evidence="2" type="ORF">PYM288_LOCUS5264</name>
    <name evidence="7" type="ORF">RFH988_LOCUS24790</name>
    <name evidence="5" type="ORF">SEV965_LOCUS11144</name>
    <name evidence="6" type="ORF">ZHD862_LOCUS22593</name>
</gene>
<dbReference type="Proteomes" id="UP000663854">
    <property type="component" value="Unassembled WGS sequence"/>
</dbReference>
<dbReference type="GO" id="GO:0005912">
    <property type="term" value="C:adherens junction"/>
    <property type="evidence" value="ECO:0007669"/>
    <property type="project" value="TreeGrafter"/>
</dbReference>
<evidence type="ECO:0000313" key="4">
    <source>
        <dbReference type="EMBL" id="CAF0864090.1"/>
    </source>
</evidence>
<dbReference type="Pfam" id="PF00595">
    <property type="entry name" value="PDZ"/>
    <property type="match status" value="1"/>
</dbReference>
<dbReference type="EMBL" id="CAJNOH010000052">
    <property type="protein sequence ID" value="CAF0814474.1"/>
    <property type="molecule type" value="Genomic_DNA"/>
</dbReference>
<dbReference type="OrthoDB" id="123971at2759"/>
<dbReference type="GO" id="GO:0014069">
    <property type="term" value="C:postsynaptic density"/>
    <property type="evidence" value="ECO:0007669"/>
    <property type="project" value="TreeGrafter"/>
</dbReference>
<dbReference type="EMBL" id="CAJOBE010000002">
    <property type="protein sequence ID" value="CAF3532381.1"/>
    <property type="molecule type" value="Genomic_DNA"/>
</dbReference>
<dbReference type="EMBL" id="CAJOAX010000131">
    <property type="protein sequence ID" value="CAF3517693.1"/>
    <property type="molecule type" value="Genomic_DNA"/>
</dbReference>
<dbReference type="GO" id="GO:0098887">
    <property type="term" value="P:neurotransmitter receptor transport, endosome to postsynaptic membrane"/>
    <property type="evidence" value="ECO:0007669"/>
    <property type="project" value="TreeGrafter"/>
</dbReference>
<dbReference type="Proteomes" id="UP000663874">
    <property type="component" value="Unassembled WGS sequence"/>
</dbReference>
<dbReference type="Gene3D" id="2.30.42.10">
    <property type="match status" value="1"/>
</dbReference>
<dbReference type="EMBL" id="CAJNOL010000122">
    <property type="protein sequence ID" value="CAF0864090.1"/>
    <property type="molecule type" value="Genomic_DNA"/>
</dbReference>
<reference evidence="10" key="1">
    <citation type="submission" date="2021-02" db="EMBL/GenBank/DDBJ databases">
        <authorList>
            <person name="Nowell W R."/>
        </authorList>
    </citation>
    <scope>NUCLEOTIDE SEQUENCE</scope>
</reference>
<dbReference type="CDD" id="cd00136">
    <property type="entry name" value="PDZ_canonical"/>
    <property type="match status" value="1"/>
</dbReference>
<evidence type="ECO:0000313" key="5">
    <source>
        <dbReference type="EMBL" id="CAF1008082.1"/>
    </source>
</evidence>
<dbReference type="Proteomes" id="UP000663823">
    <property type="component" value="Unassembled WGS sequence"/>
</dbReference>
<dbReference type="InterPro" id="IPR001478">
    <property type="entry name" value="PDZ"/>
</dbReference>
<evidence type="ECO:0000313" key="12">
    <source>
        <dbReference type="Proteomes" id="UP000663870"/>
    </source>
</evidence>
<evidence type="ECO:0000313" key="2">
    <source>
        <dbReference type="EMBL" id="CAF0814474.1"/>
    </source>
</evidence>
<dbReference type="GO" id="GO:0043113">
    <property type="term" value="P:receptor clustering"/>
    <property type="evidence" value="ECO:0007669"/>
    <property type="project" value="TreeGrafter"/>
</dbReference>
<comment type="caution">
    <text evidence="10">The sequence shown here is derived from an EMBL/GenBank/DDBJ whole genome shotgun (WGS) entry which is preliminary data.</text>
</comment>
<evidence type="ECO:0000313" key="7">
    <source>
        <dbReference type="EMBL" id="CAF1204445.1"/>
    </source>
</evidence>
<dbReference type="PANTHER" id="PTHR23119">
    <property type="entry name" value="DISCS LARGE"/>
    <property type="match status" value="1"/>
</dbReference>
<evidence type="ECO:0000313" key="3">
    <source>
        <dbReference type="EMBL" id="CAF0859039.1"/>
    </source>
</evidence>